<name>A0ABQ8YRN6_9EUKA</name>
<protein>
    <submittedName>
        <fullName evidence="1">Uncharacterized protein</fullName>
    </submittedName>
</protein>
<organism evidence="1 2">
    <name type="scientific">Anaeramoeba flamelloides</name>
    <dbReference type="NCBI Taxonomy" id="1746091"/>
    <lineage>
        <taxon>Eukaryota</taxon>
        <taxon>Metamonada</taxon>
        <taxon>Anaeramoebidae</taxon>
        <taxon>Anaeramoeba</taxon>
    </lineage>
</organism>
<evidence type="ECO:0000313" key="2">
    <source>
        <dbReference type="Proteomes" id="UP001150062"/>
    </source>
</evidence>
<comment type="caution">
    <text evidence="1">The sequence shown here is derived from an EMBL/GenBank/DDBJ whole genome shotgun (WGS) entry which is preliminary data.</text>
</comment>
<accession>A0ABQ8YRN6</accession>
<reference evidence="1" key="1">
    <citation type="submission" date="2022-08" db="EMBL/GenBank/DDBJ databases">
        <title>Novel sulfate-reducing endosymbionts in the free-living metamonad Anaeramoeba.</title>
        <authorList>
            <person name="Jerlstrom-Hultqvist J."/>
            <person name="Cepicka I."/>
            <person name="Gallot-Lavallee L."/>
            <person name="Salas-Leiva D."/>
            <person name="Curtis B.A."/>
            <person name="Zahonova K."/>
            <person name="Pipaliya S."/>
            <person name="Dacks J."/>
            <person name="Roger A.J."/>
        </authorList>
    </citation>
    <scope>NUCLEOTIDE SEQUENCE</scope>
    <source>
        <strain evidence="1">Schooner1</strain>
    </source>
</reference>
<sequence>MTEKAEPGKKMILKEFKNFQNSNSEEFNKILKENIFFEKPEEFEEDSIYEFPSSDIEEAFDFDYDNEYDLWKKKHNPEKKIKIYIKHQGKNLLFLSNRIYLILHKKFDFKIQFSISSSDSDVKIEEIEDSEENYNEKKNLKKKEKIENPIIEEIMQPKFKNMLNSWKTTENKNEILNITEVLKNVQNVDETRQIENPIQSVSLLKHKL</sequence>
<proteinExistence type="predicted"/>
<dbReference type="EMBL" id="JAOAOG010000127">
    <property type="protein sequence ID" value="KAJ6247228.1"/>
    <property type="molecule type" value="Genomic_DNA"/>
</dbReference>
<dbReference type="Proteomes" id="UP001150062">
    <property type="component" value="Unassembled WGS sequence"/>
</dbReference>
<evidence type="ECO:0000313" key="1">
    <source>
        <dbReference type="EMBL" id="KAJ6247228.1"/>
    </source>
</evidence>
<gene>
    <name evidence="1" type="ORF">M0813_18755</name>
</gene>
<keyword evidence="2" id="KW-1185">Reference proteome</keyword>